<name>A0ABV7Z9E1_9DEIO</name>
<sequence length="284" mass="31653">MKGKKGNTPRRHHYVPQGYLYQFADERQQVHVYCKDTGKTFSTSPLNIAQQRNFYAWRDGQALDVQVETALANQYDNHLATLLRIVPAALQHVPTLAVAQLDPLLRTFTALQLVRTPRIRRQLFQRARQEVGLPGVTLSETQLSTGAHLQMLTGQLIPQMAEHFGTLHPGLLVSPPETFFLTSDHPVCTCLETGEGGKVIVTASQGLGRKGFQLVYPLTPRVAYTLTQSRMRLPPHRVVSLVSPAIQAINTLTWHNAEAQVYSARSFEDPGVRQAGHVHSLPTE</sequence>
<evidence type="ECO:0000313" key="2">
    <source>
        <dbReference type="Proteomes" id="UP001595803"/>
    </source>
</evidence>
<dbReference type="RefSeq" id="WP_322474759.1">
    <property type="nucleotide sequence ID" value="NZ_JBHRZG010000009.1"/>
</dbReference>
<evidence type="ECO:0000313" key="1">
    <source>
        <dbReference type="EMBL" id="MFC3832855.1"/>
    </source>
</evidence>
<reference evidence="2" key="1">
    <citation type="journal article" date="2019" name="Int. J. Syst. Evol. Microbiol.">
        <title>The Global Catalogue of Microorganisms (GCM) 10K type strain sequencing project: providing services to taxonomists for standard genome sequencing and annotation.</title>
        <authorList>
            <consortium name="The Broad Institute Genomics Platform"/>
            <consortium name="The Broad Institute Genome Sequencing Center for Infectious Disease"/>
            <person name="Wu L."/>
            <person name="Ma J."/>
        </authorList>
    </citation>
    <scope>NUCLEOTIDE SEQUENCE [LARGE SCALE GENOMIC DNA]</scope>
    <source>
        <strain evidence="2">CCTCC AB 2017081</strain>
    </source>
</reference>
<dbReference type="EMBL" id="JBHRZG010000009">
    <property type="protein sequence ID" value="MFC3832855.1"/>
    <property type="molecule type" value="Genomic_DNA"/>
</dbReference>
<gene>
    <name evidence="1" type="ORF">ACFOSB_08290</name>
</gene>
<organism evidence="1 2">
    <name type="scientific">Deinococcus rufus</name>
    <dbReference type="NCBI Taxonomy" id="2136097"/>
    <lineage>
        <taxon>Bacteria</taxon>
        <taxon>Thermotogati</taxon>
        <taxon>Deinococcota</taxon>
        <taxon>Deinococci</taxon>
        <taxon>Deinococcales</taxon>
        <taxon>Deinococcaceae</taxon>
        <taxon>Deinococcus</taxon>
    </lineage>
</organism>
<dbReference type="InterPro" id="IPR025332">
    <property type="entry name" value="DUF4238"/>
</dbReference>
<comment type="caution">
    <text evidence="1">The sequence shown here is derived from an EMBL/GenBank/DDBJ whole genome shotgun (WGS) entry which is preliminary data.</text>
</comment>
<dbReference type="Proteomes" id="UP001595803">
    <property type="component" value="Unassembled WGS sequence"/>
</dbReference>
<protein>
    <submittedName>
        <fullName evidence="1">DUF4238 domain-containing protein</fullName>
    </submittedName>
</protein>
<accession>A0ABV7Z9E1</accession>
<keyword evidence="2" id="KW-1185">Reference proteome</keyword>
<dbReference type="Pfam" id="PF14022">
    <property type="entry name" value="DUF4238"/>
    <property type="match status" value="1"/>
</dbReference>
<proteinExistence type="predicted"/>